<keyword evidence="1" id="KW-0812">Transmembrane</keyword>
<reference evidence="3" key="1">
    <citation type="journal article" date="2019" name="Int. J. Syst. Evol. Microbiol.">
        <title>The Global Catalogue of Microorganisms (GCM) 10K type strain sequencing project: providing services to taxonomists for standard genome sequencing and annotation.</title>
        <authorList>
            <consortium name="The Broad Institute Genomics Platform"/>
            <consortium name="The Broad Institute Genome Sequencing Center for Infectious Disease"/>
            <person name="Wu L."/>
            <person name="Ma J."/>
        </authorList>
    </citation>
    <scope>NUCLEOTIDE SEQUENCE [LARGE SCALE GENOMIC DNA]</scope>
    <source>
        <strain evidence="3">CGMCC 4.7466</strain>
    </source>
</reference>
<dbReference type="RefSeq" id="WP_377064244.1">
    <property type="nucleotide sequence ID" value="NZ_JBHSJJ010000005.1"/>
</dbReference>
<protein>
    <submittedName>
        <fullName evidence="2">Uncharacterized protein</fullName>
    </submittedName>
</protein>
<accession>A0ABV9T0Z2</accession>
<evidence type="ECO:0000256" key="1">
    <source>
        <dbReference type="SAM" id="Phobius"/>
    </source>
</evidence>
<sequence length="153" mass="17944">MFNQISWEQFFLSLGIFFALYYGYVAIRYFGKELSKMFELKISSRNKKQPSQTSIILSETEFAEVFAELEQINAELRKKVFPAFARSKDKKVLLFQISQKLESFKGLKVPAFRHAINNCIHAEAKKIGLEITHEELEERWKTIIENMLPNKSK</sequence>
<feature type="transmembrane region" description="Helical" evidence="1">
    <location>
        <begin position="12"/>
        <end position="31"/>
    </location>
</feature>
<comment type="caution">
    <text evidence="2">The sequence shown here is derived from an EMBL/GenBank/DDBJ whole genome shotgun (WGS) entry which is preliminary data.</text>
</comment>
<keyword evidence="1" id="KW-0472">Membrane</keyword>
<evidence type="ECO:0000313" key="3">
    <source>
        <dbReference type="Proteomes" id="UP001595818"/>
    </source>
</evidence>
<keyword evidence="1" id="KW-1133">Transmembrane helix</keyword>
<name>A0ABV9T0Z2_9BACT</name>
<organism evidence="2 3">
    <name type="scientific">Negadavirga shengliensis</name>
    <dbReference type="NCBI Taxonomy" id="1389218"/>
    <lineage>
        <taxon>Bacteria</taxon>
        <taxon>Pseudomonadati</taxon>
        <taxon>Bacteroidota</taxon>
        <taxon>Cytophagia</taxon>
        <taxon>Cytophagales</taxon>
        <taxon>Cyclobacteriaceae</taxon>
        <taxon>Negadavirga</taxon>
    </lineage>
</organism>
<keyword evidence="3" id="KW-1185">Reference proteome</keyword>
<evidence type="ECO:0000313" key="2">
    <source>
        <dbReference type="EMBL" id="MFC4872124.1"/>
    </source>
</evidence>
<proteinExistence type="predicted"/>
<gene>
    <name evidence="2" type="ORF">ACFPFU_10525</name>
</gene>
<dbReference type="EMBL" id="JBHSJJ010000005">
    <property type="protein sequence ID" value="MFC4872124.1"/>
    <property type="molecule type" value="Genomic_DNA"/>
</dbReference>
<dbReference type="Proteomes" id="UP001595818">
    <property type="component" value="Unassembled WGS sequence"/>
</dbReference>